<organism evidence="1 2">
    <name type="scientific">Compostimonas suwonensis</name>
    <dbReference type="NCBI Taxonomy" id="1048394"/>
    <lineage>
        <taxon>Bacteria</taxon>
        <taxon>Bacillati</taxon>
        <taxon>Actinomycetota</taxon>
        <taxon>Actinomycetes</taxon>
        <taxon>Micrococcales</taxon>
        <taxon>Microbacteriaceae</taxon>
        <taxon>Compostimonas</taxon>
    </lineage>
</organism>
<protein>
    <submittedName>
        <fullName evidence="1">Asparaginase</fullName>
    </submittedName>
</protein>
<keyword evidence="2" id="KW-1185">Reference proteome</keyword>
<dbReference type="OrthoDB" id="9780674at2"/>
<dbReference type="InterPro" id="IPR010349">
    <property type="entry name" value="Asparaginase_II"/>
</dbReference>
<reference evidence="1 2" key="1">
    <citation type="submission" date="2017-11" db="EMBL/GenBank/DDBJ databases">
        <title>Genomic Encyclopedia of Archaeal and Bacterial Type Strains, Phase II (KMG-II): From Individual Species to Whole Genera.</title>
        <authorList>
            <person name="Goeker M."/>
        </authorList>
    </citation>
    <scope>NUCLEOTIDE SEQUENCE [LARGE SCALE GENOMIC DNA]</scope>
    <source>
        <strain evidence="1 2">DSM 25625</strain>
    </source>
</reference>
<dbReference type="InterPro" id="IPR012338">
    <property type="entry name" value="Beta-lactam/transpept-like"/>
</dbReference>
<gene>
    <name evidence="1" type="ORF">CLV54_2501</name>
</gene>
<proteinExistence type="predicted"/>
<sequence length="350" mass="35463">MNPGLAEPDAAGTTGGAGTSGTFTVAESVELAVVERNGFVESRHAGSAVIVSADGEVLRVLGNGQAPVFPRSSMKPFQAIAVMASGVELEGAEATIATASHAGTPAHLDLVRGLLARAGLDESALACPADWPLDGASRNALIAAGGGKSPICMTCSGKHAAMLLACVQNGWSTTDYLDPRHPLQAKVRDVLERLTGDKVGHLGIDGCGTPIYGMSLTALARGVARISGSSPSSPFALYRSAGVLVRSVRENGWAIDGPGRANTLVVERLGVFAKWGAEGVMVMSAPNGTTVALKVLDGNTRAVTIVALRLLQDAGALDAAAVDALVPELDLAILGGGQPVGAIRVPVPAL</sequence>
<comment type="caution">
    <text evidence="1">The sequence shown here is derived from an EMBL/GenBank/DDBJ whole genome shotgun (WGS) entry which is preliminary data.</text>
</comment>
<dbReference type="PANTHER" id="PTHR42110:SF1">
    <property type="entry name" value="L-ASPARAGINASE, PUTATIVE (AFU_ORTHOLOGUE AFUA_3G11890)-RELATED"/>
    <property type="match status" value="1"/>
</dbReference>
<accession>A0A2M9BUC6</accession>
<dbReference type="AlphaFoldDB" id="A0A2M9BUC6"/>
<dbReference type="SUPFAM" id="SSF56601">
    <property type="entry name" value="beta-lactamase/transpeptidase-like"/>
    <property type="match status" value="1"/>
</dbReference>
<dbReference type="Pfam" id="PF06089">
    <property type="entry name" value="Asparaginase_II"/>
    <property type="match status" value="1"/>
</dbReference>
<dbReference type="RefSeq" id="WP_100345282.1">
    <property type="nucleotide sequence ID" value="NZ_PGFB01000004.1"/>
</dbReference>
<dbReference type="Proteomes" id="UP000230161">
    <property type="component" value="Unassembled WGS sequence"/>
</dbReference>
<evidence type="ECO:0000313" key="2">
    <source>
        <dbReference type="Proteomes" id="UP000230161"/>
    </source>
</evidence>
<evidence type="ECO:0000313" key="1">
    <source>
        <dbReference type="EMBL" id="PJJ61556.1"/>
    </source>
</evidence>
<dbReference type="PANTHER" id="PTHR42110">
    <property type="entry name" value="L-ASPARAGINASE, PUTATIVE (AFU_ORTHOLOGUE AFUA_3G11890)-RELATED"/>
    <property type="match status" value="1"/>
</dbReference>
<dbReference type="EMBL" id="PGFB01000004">
    <property type="protein sequence ID" value="PJJ61556.1"/>
    <property type="molecule type" value="Genomic_DNA"/>
</dbReference>
<name>A0A2M9BUC6_9MICO</name>